<keyword evidence="12" id="KW-1185">Reference proteome</keyword>
<feature type="transmembrane region" description="Helical" evidence="9">
    <location>
        <begin position="359"/>
        <end position="379"/>
    </location>
</feature>
<dbReference type="PANTHER" id="PTHR24243:SF230">
    <property type="entry name" value="G-PROTEIN COUPLED RECEPTORS FAMILY 1 PROFILE DOMAIN-CONTAINING PROTEIN"/>
    <property type="match status" value="1"/>
</dbReference>
<accession>A0AAD9KGZ2</accession>
<comment type="similarity">
    <text evidence="8">Belongs to the G-protein coupled receptor 1 family.</text>
</comment>
<feature type="transmembrane region" description="Helical" evidence="9">
    <location>
        <begin position="153"/>
        <end position="170"/>
    </location>
</feature>
<comment type="subcellular location">
    <subcellularLocation>
        <location evidence="1">Membrane</location>
        <topology evidence="1">Multi-pass membrane protein</topology>
    </subcellularLocation>
</comment>
<dbReference type="Proteomes" id="UP001209878">
    <property type="component" value="Unassembled WGS sequence"/>
</dbReference>
<evidence type="ECO:0000313" key="12">
    <source>
        <dbReference type="Proteomes" id="UP001209878"/>
    </source>
</evidence>
<feature type="transmembrane region" description="Helical" evidence="9">
    <location>
        <begin position="312"/>
        <end position="339"/>
    </location>
</feature>
<dbReference type="InterPro" id="IPR017452">
    <property type="entry name" value="GPCR_Rhodpsn_7TM"/>
</dbReference>
<dbReference type="PANTHER" id="PTHR24243">
    <property type="entry name" value="G-PROTEIN COUPLED RECEPTOR"/>
    <property type="match status" value="1"/>
</dbReference>
<evidence type="ECO:0000256" key="4">
    <source>
        <dbReference type="ARBA" id="ARBA00023040"/>
    </source>
</evidence>
<comment type="caution">
    <text evidence="11">The sequence shown here is derived from an EMBL/GenBank/DDBJ whole genome shotgun (WGS) entry which is preliminary data.</text>
</comment>
<dbReference type="CDD" id="cd14978">
    <property type="entry name" value="7tmA_FMRFamide_R-like"/>
    <property type="match status" value="1"/>
</dbReference>
<proteinExistence type="inferred from homology"/>
<keyword evidence="4 8" id="KW-0297">G-protein coupled receptor</keyword>
<organism evidence="11 12">
    <name type="scientific">Ridgeia piscesae</name>
    <name type="common">Tubeworm</name>
    <dbReference type="NCBI Taxonomy" id="27915"/>
    <lineage>
        <taxon>Eukaryota</taxon>
        <taxon>Metazoa</taxon>
        <taxon>Spiralia</taxon>
        <taxon>Lophotrochozoa</taxon>
        <taxon>Annelida</taxon>
        <taxon>Polychaeta</taxon>
        <taxon>Sedentaria</taxon>
        <taxon>Canalipalpata</taxon>
        <taxon>Sabellida</taxon>
        <taxon>Siboglinidae</taxon>
        <taxon>Ridgeia</taxon>
    </lineage>
</organism>
<keyword evidence="6 8" id="KW-0675">Receptor</keyword>
<keyword evidence="2 8" id="KW-0812">Transmembrane</keyword>
<dbReference type="EMBL" id="JAODUO010001095">
    <property type="protein sequence ID" value="KAK2171166.1"/>
    <property type="molecule type" value="Genomic_DNA"/>
</dbReference>
<evidence type="ECO:0000256" key="5">
    <source>
        <dbReference type="ARBA" id="ARBA00023136"/>
    </source>
</evidence>
<dbReference type="PROSITE" id="PS00237">
    <property type="entry name" value="G_PROTEIN_RECEP_F1_1"/>
    <property type="match status" value="1"/>
</dbReference>
<dbReference type="AlphaFoldDB" id="A0AAD9KGZ2"/>
<dbReference type="Gene3D" id="1.20.1070.10">
    <property type="entry name" value="Rhodopsin 7-helix transmembrane proteins"/>
    <property type="match status" value="1"/>
</dbReference>
<evidence type="ECO:0000313" key="11">
    <source>
        <dbReference type="EMBL" id="KAK2171166.1"/>
    </source>
</evidence>
<protein>
    <recommendedName>
        <fullName evidence="10">G-protein coupled receptors family 1 profile domain-containing protein</fullName>
    </recommendedName>
</protein>
<evidence type="ECO:0000256" key="1">
    <source>
        <dbReference type="ARBA" id="ARBA00004141"/>
    </source>
</evidence>
<dbReference type="Pfam" id="PF00001">
    <property type="entry name" value="7tm_1"/>
    <property type="match status" value="1"/>
</dbReference>
<evidence type="ECO:0000256" key="7">
    <source>
        <dbReference type="ARBA" id="ARBA00023224"/>
    </source>
</evidence>
<keyword evidence="3 9" id="KW-1133">Transmembrane helix</keyword>
<feature type="transmembrane region" description="Helical" evidence="9">
    <location>
        <begin position="74"/>
        <end position="94"/>
    </location>
</feature>
<keyword evidence="7 8" id="KW-0807">Transducer</keyword>
<feature type="transmembrane region" description="Helical" evidence="9">
    <location>
        <begin position="114"/>
        <end position="132"/>
    </location>
</feature>
<dbReference type="GO" id="GO:0004930">
    <property type="term" value="F:G protein-coupled receptor activity"/>
    <property type="evidence" value="ECO:0007669"/>
    <property type="project" value="UniProtKB-KW"/>
</dbReference>
<reference evidence="11" key="1">
    <citation type="journal article" date="2023" name="Mol. Biol. Evol.">
        <title>Third-Generation Sequencing Reveals the Adaptive Role of the Epigenome in Three Deep-Sea Polychaetes.</title>
        <authorList>
            <person name="Perez M."/>
            <person name="Aroh O."/>
            <person name="Sun Y."/>
            <person name="Lan Y."/>
            <person name="Juniper S.K."/>
            <person name="Young C.R."/>
            <person name="Angers B."/>
            <person name="Qian P.Y."/>
        </authorList>
    </citation>
    <scope>NUCLEOTIDE SEQUENCE</scope>
    <source>
        <strain evidence="11">R07B-5</strain>
    </source>
</reference>
<dbReference type="InterPro" id="IPR000276">
    <property type="entry name" value="GPCR_Rhodpsn"/>
</dbReference>
<dbReference type="GO" id="GO:0005886">
    <property type="term" value="C:plasma membrane"/>
    <property type="evidence" value="ECO:0007669"/>
    <property type="project" value="TreeGrafter"/>
</dbReference>
<dbReference type="SUPFAM" id="SSF81321">
    <property type="entry name" value="Family A G protein-coupled receptor-like"/>
    <property type="match status" value="1"/>
</dbReference>
<sequence length="414" mass="46660">MNVSVDVGRLNDNATYRLNGSEAAAADGLQTLQRVVSALNLFALPGIIMLGTVGNLLSFFVFIGTHLRLQSSYVYLAFLNVADTLFLLCLLVAWLGRVNVRLMDRVGWCQLTVYLSYASSFLSVWIVVGFTVERYIVVFHPLKKDVWCTRRRAYMVVLCLAATSLCLYSFSTWTNGVVALADGTHVCAPRRRFMTLMRVATGIDTLITLVVPSVVIIGFNVSMSVKIREIAYKRKHQLTAGRDKTCCMKYGGGDGGAGGGWANGRESYRLEPAFLPSSRLSCSSFQLRRLIGGRHVSNDSIRRRFQLRTTRTLLTISSVFLVLNMPSHVLRVYAMLYYLSDATHALPRHVSLCQHLVQMLYYINFAVNFFLYSACSRTFRGALRRLYGRIDRKLRNGYARRPNFLSEKTREAGR</sequence>
<evidence type="ECO:0000256" key="3">
    <source>
        <dbReference type="ARBA" id="ARBA00022989"/>
    </source>
</evidence>
<name>A0AAD9KGZ2_RIDPI</name>
<evidence type="ECO:0000256" key="6">
    <source>
        <dbReference type="ARBA" id="ARBA00023170"/>
    </source>
</evidence>
<feature type="transmembrane region" description="Helical" evidence="9">
    <location>
        <begin position="206"/>
        <end position="225"/>
    </location>
</feature>
<evidence type="ECO:0000259" key="10">
    <source>
        <dbReference type="PROSITE" id="PS50262"/>
    </source>
</evidence>
<keyword evidence="5 9" id="KW-0472">Membrane</keyword>
<gene>
    <name evidence="11" type="ORF">NP493_1096g00011</name>
</gene>
<evidence type="ECO:0000256" key="9">
    <source>
        <dbReference type="SAM" id="Phobius"/>
    </source>
</evidence>
<dbReference type="PROSITE" id="PS50262">
    <property type="entry name" value="G_PROTEIN_RECEP_F1_2"/>
    <property type="match status" value="1"/>
</dbReference>
<feature type="transmembrane region" description="Helical" evidence="9">
    <location>
        <begin position="42"/>
        <end position="62"/>
    </location>
</feature>
<evidence type="ECO:0000256" key="8">
    <source>
        <dbReference type="RuleBase" id="RU000688"/>
    </source>
</evidence>
<feature type="domain" description="G-protein coupled receptors family 1 profile" evidence="10">
    <location>
        <begin position="54"/>
        <end position="372"/>
    </location>
</feature>
<dbReference type="PRINTS" id="PR00237">
    <property type="entry name" value="GPCRRHODOPSN"/>
</dbReference>
<evidence type="ECO:0000256" key="2">
    <source>
        <dbReference type="ARBA" id="ARBA00022692"/>
    </source>
</evidence>